<protein>
    <submittedName>
        <fullName evidence="4">Ubiquitin-conjugating enzyme subfamily protein</fullName>
    </submittedName>
</protein>
<dbReference type="VEuPathDB" id="ToxoDB:TGARI_251640"/>
<evidence type="ECO:0000256" key="2">
    <source>
        <dbReference type="SAM" id="Phobius"/>
    </source>
</evidence>
<dbReference type="PROSITE" id="PS50127">
    <property type="entry name" value="UBC_2"/>
    <property type="match status" value="1"/>
</dbReference>
<sequence length="275" mass="30351">MSRDKGGGRGAFLGPGRLAREFSLLQRQGGVPHAQLQPDMNDTLTWHFVLHDLPADSPYHGGVYHGKLVFPPNYPFAPPSIFMLTPSGRFEVNKRICMSMSDFHPESWNPSWRLETLVTAFLSFMLDAGDAATHGSVSMSFAQRRRLALQSFSENKRHKNFAAMFPDFVDDSKYDPARGFSLSGVSPAAGKSEAASKRNAIAGEPHGSQRGPPTQEPGAMHRESERAAERGEGGRKGGWCRERSLATTLLLVLIVGTSVAALLWRFRAFLQHDDR</sequence>
<feature type="transmembrane region" description="Helical" evidence="2">
    <location>
        <begin position="245"/>
        <end position="266"/>
    </location>
</feature>
<dbReference type="PANTHER" id="PTHR24067">
    <property type="entry name" value="UBIQUITIN-CONJUGATING ENZYME E2"/>
    <property type="match status" value="1"/>
</dbReference>
<reference evidence="4 5" key="1">
    <citation type="journal article" date="2016" name="Nat. Commun.">
        <title>Local admixture of amplified and diversified secreted pathogenesis determinants shapes mosaic Toxoplasma gondii genomes.</title>
        <authorList>
            <person name="Lorenzi H."/>
            <person name="Khan A."/>
            <person name="Behnke M.S."/>
            <person name="Namasivayam S."/>
            <person name="Swapna L.S."/>
            <person name="Hadjithomas M."/>
            <person name="Karamycheva S."/>
            <person name="Pinney D."/>
            <person name="Brunk B.P."/>
            <person name="Ajioka J.W."/>
            <person name="Ajzenberg D."/>
            <person name="Boothroyd J.C."/>
            <person name="Boyle J.P."/>
            <person name="Darde M.L."/>
            <person name="Diaz-Miranda M.A."/>
            <person name="Dubey J.P."/>
            <person name="Fritz H.M."/>
            <person name="Gennari S.M."/>
            <person name="Gregory B.D."/>
            <person name="Kim K."/>
            <person name="Saeij J.P."/>
            <person name="Su C."/>
            <person name="White M.W."/>
            <person name="Zhu X.Q."/>
            <person name="Howe D.K."/>
            <person name="Rosenthal B.M."/>
            <person name="Grigg M.E."/>
            <person name="Parkinson J."/>
            <person name="Liu L."/>
            <person name="Kissinger J.C."/>
            <person name="Roos D.S."/>
            <person name="Sibley L.D."/>
        </authorList>
    </citation>
    <scope>NUCLEOTIDE SEQUENCE [LARGE SCALE GENOMIC DNA]</scope>
    <source>
        <strain evidence="4 5">ARI</strain>
    </source>
</reference>
<dbReference type="SMART" id="SM00212">
    <property type="entry name" value="UBCc"/>
    <property type="match status" value="1"/>
</dbReference>
<organism evidence="4 5">
    <name type="scientific">Toxoplasma gondii ARI</name>
    <dbReference type="NCBI Taxonomy" id="1074872"/>
    <lineage>
        <taxon>Eukaryota</taxon>
        <taxon>Sar</taxon>
        <taxon>Alveolata</taxon>
        <taxon>Apicomplexa</taxon>
        <taxon>Conoidasida</taxon>
        <taxon>Coccidia</taxon>
        <taxon>Eucoccidiorida</taxon>
        <taxon>Eimeriorina</taxon>
        <taxon>Sarcocystidae</taxon>
        <taxon>Toxoplasma</taxon>
    </lineage>
</organism>
<dbReference type="InterPro" id="IPR050113">
    <property type="entry name" value="Ub_conjugating_enzyme"/>
</dbReference>
<dbReference type="Proteomes" id="UP000074247">
    <property type="component" value="Unassembled WGS sequence"/>
</dbReference>
<keyword evidence="2" id="KW-0472">Membrane</keyword>
<gene>
    <name evidence="4" type="ORF">TGARI_251640</name>
</gene>
<dbReference type="CDD" id="cd23799">
    <property type="entry name" value="UBCc_UBE2J"/>
    <property type="match status" value="1"/>
</dbReference>
<evidence type="ECO:0000256" key="1">
    <source>
        <dbReference type="SAM" id="MobiDB-lite"/>
    </source>
</evidence>
<keyword evidence="2" id="KW-1133">Transmembrane helix</keyword>
<feature type="region of interest" description="Disordered" evidence="1">
    <location>
        <begin position="185"/>
        <end position="238"/>
    </location>
</feature>
<accession>A0A139XNL2</accession>
<dbReference type="OrthoDB" id="1158011at2759"/>
<dbReference type="SUPFAM" id="SSF54495">
    <property type="entry name" value="UBC-like"/>
    <property type="match status" value="1"/>
</dbReference>
<comment type="caution">
    <text evidence="4">The sequence shown here is derived from an EMBL/GenBank/DDBJ whole genome shotgun (WGS) entry which is preliminary data.</text>
</comment>
<dbReference type="EMBL" id="AGQS02005485">
    <property type="protein sequence ID" value="KYF40364.1"/>
    <property type="molecule type" value="Genomic_DNA"/>
</dbReference>
<name>A0A139XNL2_TOXGO</name>
<feature type="compositionally biased region" description="Basic and acidic residues" evidence="1">
    <location>
        <begin position="219"/>
        <end position="238"/>
    </location>
</feature>
<proteinExistence type="predicted"/>
<dbReference type="InterPro" id="IPR000608">
    <property type="entry name" value="UBC"/>
</dbReference>
<feature type="domain" description="UBC core" evidence="3">
    <location>
        <begin position="13"/>
        <end position="174"/>
    </location>
</feature>
<evidence type="ECO:0000313" key="4">
    <source>
        <dbReference type="EMBL" id="KYF40364.1"/>
    </source>
</evidence>
<dbReference type="Pfam" id="PF00179">
    <property type="entry name" value="UQ_con"/>
    <property type="match status" value="1"/>
</dbReference>
<keyword evidence="2" id="KW-0812">Transmembrane</keyword>
<dbReference type="AlphaFoldDB" id="A0A139XNL2"/>
<dbReference type="InterPro" id="IPR016135">
    <property type="entry name" value="UBQ-conjugating_enzyme/RWD"/>
</dbReference>
<evidence type="ECO:0000259" key="3">
    <source>
        <dbReference type="PROSITE" id="PS50127"/>
    </source>
</evidence>
<dbReference type="Gene3D" id="3.10.110.10">
    <property type="entry name" value="Ubiquitin Conjugating Enzyme"/>
    <property type="match status" value="1"/>
</dbReference>
<evidence type="ECO:0000313" key="5">
    <source>
        <dbReference type="Proteomes" id="UP000074247"/>
    </source>
</evidence>